<dbReference type="PANTHER" id="PTHR15462">
    <property type="entry name" value="SERINE PROTEASE"/>
    <property type="match status" value="1"/>
</dbReference>
<feature type="domain" description="Peptidase S1" evidence="4">
    <location>
        <begin position="379"/>
        <end position="500"/>
    </location>
</feature>
<dbReference type="GO" id="GO:0006508">
    <property type="term" value="P:proteolysis"/>
    <property type="evidence" value="ECO:0007669"/>
    <property type="project" value="InterPro"/>
</dbReference>
<feature type="compositionally biased region" description="Basic and acidic residues" evidence="2">
    <location>
        <begin position="293"/>
        <end position="305"/>
    </location>
</feature>
<dbReference type="GeneID" id="5723429"/>
<dbReference type="InterPro" id="IPR001254">
    <property type="entry name" value="Trypsin_dom"/>
</dbReference>
<feature type="region of interest" description="Disordered" evidence="2">
    <location>
        <begin position="241"/>
        <end position="310"/>
    </location>
</feature>
<dbReference type="InterPro" id="IPR050966">
    <property type="entry name" value="Glutamyl_endopeptidase"/>
</dbReference>
<feature type="region of interest" description="Disordered" evidence="2">
    <location>
        <begin position="586"/>
        <end position="608"/>
    </location>
</feature>
<evidence type="ECO:0000313" key="6">
    <source>
        <dbReference type="Proteomes" id="UP000006906"/>
    </source>
</evidence>
<dbReference type="AlphaFoldDB" id="A0A2K3CTJ8"/>
<dbReference type="SUPFAM" id="SSF50494">
    <property type="entry name" value="Trypsin-like serine proteases"/>
    <property type="match status" value="1"/>
</dbReference>
<feature type="compositionally biased region" description="Low complexity" evidence="2">
    <location>
        <begin position="247"/>
        <end position="274"/>
    </location>
</feature>
<feature type="signal peptide" evidence="3">
    <location>
        <begin position="1"/>
        <end position="36"/>
    </location>
</feature>
<dbReference type="Pfam" id="PF00089">
    <property type="entry name" value="Trypsin"/>
    <property type="match status" value="1"/>
</dbReference>
<dbReference type="Gene3D" id="2.40.10.10">
    <property type="entry name" value="Trypsin-like serine proteases"/>
    <property type="match status" value="2"/>
</dbReference>
<proteinExistence type="predicted"/>
<evidence type="ECO:0000259" key="4">
    <source>
        <dbReference type="Pfam" id="PF00089"/>
    </source>
</evidence>
<dbReference type="ExpressionAtlas" id="A0A2K3CTJ8">
    <property type="expression patterns" value="baseline"/>
</dbReference>
<sequence>MVSPRPGPATQKASTSCTLFLALLITSAVVPTFASAAAGRHARRARVLLADGSTAAAARKLAVQHDCTACPLTRQPVCSESGLELQNACLARCQGIIATEERCHGRSSINARVSGTAAQRRRQQGSAAIVDDAATRLTESEFSVGKSSMQRFRGEGFVMIAVRPPSDFGSGAKPAVSDRRFMQEGSAFNPLPTPLLTVSPPGLANRGVPDNAADPSEVTEYRITSDGQAFAKKLTGAEMAAYRSQRGRTSAGSDASRGAASEGSTPAAAPAAAPAKRRELEAVATVATQHAASHQEDREVDHQQVQEEESEYAAGINDVYVEEEVYDDGAEGEGENDAQEARAAGLQERRRQLSWVIPSRDDRIEETTDVYPGRASGRFTYRNPLDGLFYWCSGTLISNNAVLLAAHCVVNVVRSPVLWMDTFSFAPGARSGINPYGTATVKFVQYTSLYTNSTPGNDLAVAILNTQPGDLTGWLGYGYDCLAQVLQVNTSGFPSDKITGTRWRTNCTTDNVNPCNLNATTGLINRCDIMGGQSGAAIFSSSSTGPRARFVVAYEAKNITTQWNGAAVINQNTFSFIDNLVKLYKVNSPPPPPPRPPPPPAVKKGRRSLRQSLRALLRR</sequence>
<organism evidence="5 6">
    <name type="scientific">Chlamydomonas reinhardtii</name>
    <name type="common">Chlamydomonas smithii</name>
    <dbReference type="NCBI Taxonomy" id="3055"/>
    <lineage>
        <taxon>Eukaryota</taxon>
        <taxon>Viridiplantae</taxon>
        <taxon>Chlorophyta</taxon>
        <taxon>core chlorophytes</taxon>
        <taxon>Chlorophyceae</taxon>
        <taxon>CS clade</taxon>
        <taxon>Chlamydomonadales</taxon>
        <taxon>Chlamydomonadaceae</taxon>
        <taxon>Chlamydomonas</taxon>
    </lineage>
</organism>
<dbReference type="InParanoid" id="A0A2K3CTJ8"/>
<evidence type="ECO:0000256" key="2">
    <source>
        <dbReference type="SAM" id="MobiDB-lite"/>
    </source>
</evidence>
<dbReference type="InterPro" id="IPR009003">
    <property type="entry name" value="Peptidase_S1_PA"/>
</dbReference>
<keyword evidence="1 3" id="KW-0732">Signal</keyword>
<dbReference type="PANTHER" id="PTHR15462:SF8">
    <property type="entry name" value="SERINE PROTEASE"/>
    <property type="match status" value="1"/>
</dbReference>
<dbReference type="PaxDb" id="3055-EDO99753"/>
<name>A0A2K3CTJ8_CHLRE</name>
<evidence type="ECO:0000313" key="5">
    <source>
        <dbReference type="EMBL" id="PNW71610.1"/>
    </source>
</evidence>
<feature type="chain" id="PRO_5014343011" description="Peptidase S1 domain-containing protein" evidence="3">
    <location>
        <begin position="37"/>
        <end position="619"/>
    </location>
</feature>
<dbReference type="InterPro" id="IPR043504">
    <property type="entry name" value="Peptidase_S1_PA_chymotrypsin"/>
</dbReference>
<dbReference type="KEGG" id="cre:CHLRE_16g661500v5"/>
<evidence type="ECO:0000256" key="1">
    <source>
        <dbReference type="ARBA" id="ARBA00022729"/>
    </source>
</evidence>
<dbReference type="EMBL" id="CM008977">
    <property type="protein sequence ID" value="PNW71610.1"/>
    <property type="molecule type" value="Genomic_DNA"/>
</dbReference>
<keyword evidence="6" id="KW-1185">Reference proteome</keyword>
<evidence type="ECO:0000256" key="3">
    <source>
        <dbReference type="SAM" id="SignalP"/>
    </source>
</evidence>
<dbReference type="Gramene" id="PNW71610">
    <property type="protein sequence ID" value="PNW71610"/>
    <property type="gene ID" value="CHLRE_16g661500v5"/>
</dbReference>
<dbReference type="RefSeq" id="XP_042915635.1">
    <property type="nucleotide sequence ID" value="XM_043070993.1"/>
</dbReference>
<feature type="compositionally biased region" description="Pro residues" evidence="2">
    <location>
        <begin position="588"/>
        <end position="601"/>
    </location>
</feature>
<protein>
    <recommendedName>
        <fullName evidence="4">Peptidase S1 domain-containing protein</fullName>
    </recommendedName>
</protein>
<dbReference type="Proteomes" id="UP000006906">
    <property type="component" value="Chromosome 16"/>
</dbReference>
<accession>A0A2K3CTJ8</accession>
<gene>
    <name evidence="5" type="ORF">CHLRE_16g661500v5</name>
</gene>
<reference evidence="5 6" key="1">
    <citation type="journal article" date="2007" name="Science">
        <title>The Chlamydomonas genome reveals the evolution of key animal and plant functions.</title>
        <authorList>
            <person name="Merchant S.S."/>
            <person name="Prochnik S.E."/>
            <person name="Vallon O."/>
            <person name="Harris E.H."/>
            <person name="Karpowicz S.J."/>
            <person name="Witman G.B."/>
            <person name="Terry A."/>
            <person name="Salamov A."/>
            <person name="Fritz-Laylin L.K."/>
            <person name="Marechal-Drouard L."/>
            <person name="Marshall W.F."/>
            <person name="Qu L.H."/>
            <person name="Nelson D.R."/>
            <person name="Sanderfoot A.A."/>
            <person name="Spalding M.H."/>
            <person name="Kapitonov V.V."/>
            <person name="Ren Q."/>
            <person name="Ferris P."/>
            <person name="Lindquist E."/>
            <person name="Shapiro H."/>
            <person name="Lucas S.M."/>
            <person name="Grimwood J."/>
            <person name="Schmutz J."/>
            <person name="Cardol P."/>
            <person name="Cerutti H."/>
            <person name="Chanfreau G."/>
            <person name="Chen C.L."/>
            <person name="Cognat V."/>
            <person name="Croft M.T."/>
            <person name="Dent R."/>
            <person name="Dutcher S."/>
            <person name="Fernandez E."/>
            <person name="Fukuzawa H."/>
            <person name="Gonzalez-Ballester D."/>
            <person name="Gonzalez-Halphen D."/>
            <person name="Hallmann A."/>
            <person name="Hanikenne M."/>
            <person name="Hippler M."/>
            <person name="Inwood W."/>
            <person name="Jabbari K."/>
            <person name="Kalanon M."/>
            <person name="Kuras R."/>
            <person name="Lefebvre P.A."/>
            <person name="Lemaire S.D."/>
            <person name="Lobanov A.V."/>
            <person name="Lohr M."/>
            <person name="Manuell A."/>
            <person name="Meier I."/>
            <person name="Mets L."/>
            <person name="Mittag M."/>
            <person name="Mittelmeier T."/>
            <person name="Moroney J.V."/>
            <person name="Moseley J."/>
            <person name="Napoli C."/>
            <person name="Nedelcu A.M."/>
            <person name="Niyogi K."/>
            <person name="Novoselov S.V."/>
            <person name="Paulsen I.T."/>
            <person name="Pazour G."/>
            <person name="Purton S."/>
            <person name="Ral J.P."/>
            <person name="Riano-Pachon D.M."/>
            <person name="Riekhof W."/>
            <person name="Rymarquis L."/>
            <person name="Schroda M."/>
            <person name="Stern D."/>
            <person name="Umen J."/>
            <person name="Willows R."/>
            <person name="Wilson N."/>
            <person name="Zimmer S.L."/>
            <person name="Allmer J."/>
            <person name="Balk J."/>
            <person name="Bisova K."/>
            <person name="Chen C.J."/>
            <person name="Elias M."/>
            <person name="Gendler K."/>
            <person name="Hauser C."/>
            <person name="Lamb M.R."/>
            <person name="Ledford H."/>
            <person name="Long J.C."/>
            <person name="Minagawa J."/>
            <person name="Page M.D."/>
            <person name="Pan J."/>
            <person name="Pootakham W."/>
            <person name="Roje S."/>
            <person name="Rose A."/>
            <person name="Stahlberg E."/>
            <person name="Terauchi A.M."/>
            <person name="Yang P."/>
            <person name="Ball S."/>
            <person name="Bowler C."/>
            <person name="Dieckmann C.L."/>
            <person name="Gladyshev V.N."/>
            <person name="Green P."/>
            <person name="Jorgensen R."/>
            <person name="Mayfield S."/>
            <person name="Mueller-Roeber B."/>
            <person name="Rajamani S."/>
            <person name="Sayre R.T."/>
            <person name="Brokstein P."/>
            <person name="Dubchak I."/>
            <person name="Goodstein D."/>
            <person name="Hornick L."/>
            <person name="Huang Y.W."/>
            <person name="Jhaveri J."/>
            <person name="Luo Y."/>
            <person name="Martinez D."/>
            <person name="Ngau W.C."/>
            <person name="Otillar B."/>
            <person name="Poliakov A."/>
            <person name="Porter A."/>
            <person name="Szajkowski L."/>
            <person name="Werner G."/>
            <person name="Zhou K."/>
            <person name="Grigoriev I.V."/>
            <person name="Rokhsar D.S."/>
            <person name="Grossman A.R."/>
        </authorList>
    </citation>
    <scope>NUCLEOTIDE SEQUENCE [LARGE SCALE GENOMIC DNA]</scope>
    <source>
        <strain evidence="6">CC-503</strain>
    </source>
</reference>
<dbReference type="OrthoDB" id="551340at2759"/>
<dbReference type="GO" id="GO:0004252">
    <property type="term" value="F:serine-type endopeptidase activity"/>
    <property type="evidence" value="ECO:0007669"/>
    <property type="project" value="InterPro"/>
</dbReference>